<dbReference type="Pfam" id="PF01032">
    <property type="entry name" value="FecCD"/>
    <property type="match status" value="2"/>
</dbReference>
<evidence type="ECO:0000256" key="4">
    <source>
        <dbReference type="ARBA" id="ARBA00022475"/>
    </source>
</evidence>
<feature type="transmembrane region" description="Helical" evidence="8">
    <location>
        <begin position="519"/>
        <end position="537"/>
    </location>
</feature>
<keyword evidence="6 8" id="KW-1133">Transmembrane helix</keyword>
<name>A0ABY2SPH1_9HYPH</name>
<comment type="subcellular location">
    <subcellularLocation>
        <location evidence="1">Cell membrane</location>
        <topology evidence="1">Multi-pass membrane protein</topology>
    </subcellularLocation>
</comment>
<feature type="transmembrane region" description="Helical" evidence="8">
    <location>
        <begin position="248"/>
        <end position="266"/>
    </location>
</feature>
<dbReference type="Gene3D" id="1.10.3470.10">
    <property type="entry name" value="ABC transporter involved in vitamin B12 uptake, BtuC"/>
    <property type="match status" value="2"/>
</dbReference>
<evidence type="ECO:0000256" key="2">
    <source>
        <dbReference type="ARBA" id="ARBA00007935"/>
    </source>
</evidence>
<sequence length="663" mass="69246">MLKRSFFLSAALPALMFLAALTLSVINARQALPWRFWPEAIVRPDAADIRQVLFHYSVLPRLAVSLLAGAGLALAGVLFQQVLRNPLAEPATLGVSSGAQLGVVLAGLGWLPGGAAAQQWAALLGALTVGALVFGTAWGKRLSPVTLILAGLVFSLYCSAINSLLALFHYQDLQDVFLWSSGALNQQDWQSVQFLLPRLGLGLILALLLNRPLTLLGVDDNVARQLGLGLSAARLAALALAITLSAMVVNAVGVVGFIGLFAPQLAKWLGARRLSQRLLLAPLAGALLLWLTDQAMVLLARAWRDVPTGAATALLGAPLLLWLLPRLRHASPPGSGEHGEARAERRRPGWWIAAGVALLLCGLAAALLIGRDGHGVNWAGGEIGRLLPWRWPRALAALSAGLMLAAAGTLTQKLTANVMGSPEVLGISAGAASAVILSLFFLPAEGFGEKLLAGSVGAAATLAAILAASGRRHFSTQRLLLAGIALGTLFSAVISLLLASGDPRLGDLLDWISGSTYGVSAPQAVAGAVLALLLLLLTPLCRRWLNVLPLGLDAVRSLGVPPALSRLIILLLAAVLTAGATLTVGPLSFVGLMAPHMARMLGFRRAMPQLAAAAIIGAALMLAADWCGRIVMFPNQIPAGLLATFIGAPYFVFLLRRQGKDTQ</sequence>
<dbReference type="PANTHER" id="PTHR30472:SF37">
    <property type="entry name" value="FE(3+) DICITRATE TRANSPORT SYSTEM PERMEASE PROTEIN FECD-RELATED"/>
    <property type="match status" value="1"/>
</dbReference>
<dbReference type="NCBIfam" id="NF007866">
    <property type="entry name" value="PRK10577.1-2"/>
    <property type="match status" value="1"/>
</dbReference>
<protein>
    <submittedName>
        <fullName evidence="9">Fe(3+)-hydroxamate ABC transporter permease FhuB</fullName>
    </submittedName>
</protein>
<dbReference type="InterPro" id="IPR000522">
    <property type="entry name" value="ABC_transptr_permease_BtuC"/>
</dbReference>
<evidence type="ECO:0000256" key="6">
    <source>
        <dbReference type="ARBA" id="ARBA00022989"/>
    </source>
</evidence>
<evidence type="ECO:0000313" key="10">
    <source>
        <dbReference type="Proteomes" id="UP000305202"/>
    </source>
</evidence>
<dbReference type="InterPro" id="IPR037294">
    <property type="entry name" value="ABC_BtuC-like"/>
</dbReference>
<feature type="transmembrane region" description="Helical" evidence="8">
    <location>
        <begin position="117"/>
        <end position="138"/>
    </location>
</feature>
<feature type="transmembrane region" description="Helical" evidence="8">
    <location>
        <begin position="391"/>
        <end position="412"/>
    </location>
</feature>
<accession>A0ABY2SPH1</accession>
<feature type="transmembrane region" description="Helical" evidence="8">
    <location>
        <begin position="278"/>
        <end position="300"/>
    </location>
</feature>
<dbReference type="NCBIfam" id="NF007868">
    <property type="entry name" value="PRK10577.1-5"/>
    <property type="match status" value="1"/>
</dbReference>
<dbReference type="EMBL" id="SZPQ01000003">
    <property type="protein sequence ID" value="TKI07868.1"/>
    <property type="molecule type" value="Genomic_DNA"/>
</dbReference>
<keyword evidence="5 8" id="KW-0812">Transmembrane</keyword>
<comment type="similarity">
    <text evidence="2">Belongs to the binding-protein-dependent transport system permease family. FecCD subfamily.</text>
</comment>
<evidence type="ECO:0000256" key="1">
    <source>
        <dbReference type="ARBA" id="ARBA00004651"/>
    </source>
</evidence>
<dbReference type="PANTHER" id="PTHR30472">
    <property type="entry name" value="FERRIC ENTEROBACTIN TRANSPORT SYSTEM PERMEASE PROTEIN"/>
    <property type="match status" value="1"/>
</dbReference>
<feature type="transmembrane region" description="Helical" evidence="8">
    <location>
        <begin position="567"/>
        <end position="594"/>
    </location>
</feature>
<keyword evidence="4" id="KW-1003">Cell membrane</keyword>
<evidence type="ECO:0000256" key="8">
    <source>
        <dbReference type="SAM" id="Phobius"/>
    </source>
</evidence>
<feature type="transmembrane region" description="Helical" evidence="8">
    <location>
        <begin position="52"/>
        <end position="79"/>
    </location>
</feature>
<feature type="transmembrane region" description="Helical" evidence="8">
    <location>
        <begin position="544"/>
        <end position="561"/>
    </location>
</feature>
<evidence type="ECO:0000256" key="5">
    <source>
        <dbReference type="ARBA" id="ARBA00022692"/>
    </source>
</evidence>
<keyword evidence="3" id="KW-0813">Transport</keyword>
<feature type="transmembrane region" description="Helical" evidence="8">
    <location>
        <begin position="479"/>
        <end position="499"/>
    </location>
</feature>
<feature type="transmembrane region" description="Helical" evidence="8">
    <location>
        <begin position="145"/>
        <end position="170"/>
    </location>
</feature>
<dbReference type="SUPFAM" id="SSF81345">
    <property type="entry name" value="ABC transporter involved in vitamin B12 uptake, BtuC"/>
    <property type="match status" value="2"/>
</dbReference>
<keyword evidence="7 8" id="KW-0472">Membrane</keyword>
<evidence type="ECO:0000256" key="3">
    <source>
        <dbReference type="ARBA" id="ARBA00022448"/>
    </source>
</evidence>
<feature type="transmembrane region" description="Helical" evidence="8">
    <location>
        <begin position="636"/>
        <end position="655"/>
    </location>
</feature>
<evidence type="ECO:0000313" key="9">
    <source>
        <dbReference type="EMBL" id="TKI07868.1"/>
    </source>
</evidence>
<feature type="transmembrane region" description="Helical" evidence="8">
    <location>
        <begin position="424"/>
        <end position="444"/>
    </location>
</feature>
<reference evidence="9 10" key="1">
    <citation type="submission" date="2019-04" db="EMBL/GenBank/DDBJ databases">
        <authorList>
            <person name="Li M."/>
            <person name="Gao C."/>
        </authorList>
    </citation>
    <scope>NUCLEOTIDE SEQUENCE [LARGE SCALE GENOMIC DNA]</scope>
    <source>
        <strain evidence="9 10">BGMRC 2031</strain>
    </source>
</reference>
<feature type="transmembrane region" description="Helical" evidence="8">
    <location>
        <begin position="91"/>
        <end position="111"/>
    </location>
</feature>
<feature type="transmembrane region" description="Helical" evidence="8">
    <location>
        <begin position="306"/>
        <end position="324"/>
    </location>
</feature>
<proteinExistence type="inferred from homology"/>
<dbReference type="CDD" id="cd06550">
    <property type="entry name" value="TM_ABC_iron-siderophores_like"/>
    <property type="match status" value="1"/>
</dbReference>
<evidence type="ECO:0000256" key="7">
    <source>
        <dbReference type="ARBA" id="ARBA00023136"/>
    </source>
</evidence>
<comment type="caution">
    <text evidence="9">The sequence shown here is derived from an EMBL/GenBank/DDBJ whole genome shotgun (WGS) entry which is preliminary data.</text>
</comment>
<feature type="transmembrane region" description="Helical" evidence="8">
    <location>
        <begin position="606"/>
        <end position="624"/>
    </location>
</feature>
<feature type="transmembrane region" description="Helical" evidence="8">
    <location>
        <begin position="350"/>
        <end position="371"/>
    </location>
</feature>
<feature type="transmembrane region" description="Helical" evidence="8">
    <location>
        <begin position="450"/>
        <end position="467"/>
    </location>
</feature>
<organism evidence="9 10">
    <name type="scientific">Martelella alba</name>
    <dbReference type="NCBI Taxonomy" id="2590451"/>
    <lineage>
        <taxon>Bacteria</taxon>
        <taxon>Pseudomonadati</taxon>
        <taxon>Pseudomonadota</taxon>
        <taxon>Alphaproteobacteria</taxon>
        <taxon>Hyphomicrobiales</taxon>
        <taxon>Aurantimonadaceae</taxon>
        <taxon>Martelella</taxon>
    </lineage>
</organism>
<dbReference type="RefSeq" id="WP_136988863.1">
    <property type="nucleotide sequence ID" value="NZ_SZPQ01000003.1"/>
</dbReference>
<gene>
    <name evidence="9" type="primary">fhuB</name>
    <name evidence="9" type="ORF">FCN80_05380</name>
</gene>
<dbReference type="Proteomes" id="UP000305202">
    <property type="component" value="Unassembled WGS sequence"/>
</dbReference>
<keyword evidence="10" id="KW-1185">Reference proteome</keyword>